<feature type="transmembrane region" description="Helical" evidence="6">
    <location>
        <begin position="231"/>
        <end position="250"/>
    </location>
</feature>
<feature type="transmembrane region" description="Helical" evidence="6">
    <location>
        <begin position="424"/>
        <end position="447"/>
    </location>
</feature>
<keyword evidence="3 6" id="KW-1133">Transmembrane helix</keyword>
<feature type="transmembrane region" description="Helical" evidence="6">
    <location>
        <begin position="262"/>
        <end position="283"/>
    </location>
</feature>
<evidence type="ECO:0000256" key="2">
    <source>
        <dbReference type="ARBA" id="ARBA00022692"/>
    </source>
</evidence>
<keyword evidence="9" id="KW-1185">Reference proteome</keyword>
<feature type="region of interest" description="Disordered" evidence="5">
    <location>
        <begin position="1"/>
        <end position="22"/>
    </location>
</feature>
<feature type="transmembrane region" description="Helical" evidence="6">
    <location>
        <begin position="304"/>
        <end position="324"/>
    </location>
</feature>
<evidence type="ECO:0000259" key="7">
    <source>
        <dbReference type="PROSITE" id="PS50850"/>
    </source>
</evidence>
<sequence length="539" mass="57140">MSESPAQDSTLGAVTKSPGSDDVAVRPKDLRFWLMLLSLCLALFLSALELTAVATALPTITADLHGKDFVWVGSAYALASSAILPMTGGLAQIFGRRPSVIGSILLFAIGSAICGAAQNMGMLIAGRTVQGFGGGGIMALTTIVVSDIVSLEERGLYAGGCYGFTWSIAAGMGPVVGGSLANMGQWRWLFYLNLPLCGLSGGLAVLVLNLPTPAGTWREKMSRIDWMQEKFSGNFMVIAATCSITIALTFGGINFPWSSAHILAPLIIGLVGLITFIIYEAIWATHPLVPFSLLSNRSSFSGQIFLLPVTALAMIYFIPVYFQACKDADAISAGVRTLGLASIAVTGLIGGVSVKIFKRYRPQIWISWALQIVGGGLMTTVKSDTSTAATVGFSVLYGVGAGINYAVIVYPVQAPLPIKQAAPALAFFSFLRSFAGVWGVTLGGAILQNELLRRLPEEFLTQHSQDVALAYSVIPLIRDLPQPLKQDVQVAFAESLRVVWKAVVGVSAAGLVSSFLMRGLPLHTATDKAWDPSKAVEKR</sequence>
<evidence type="ECO:0000256" key="4">
    <source>
        <dbReference type="ARBA" id="ARBA00023136"/>
    </source>
</evidence>
<reference evidence="8 9" key="1">
    <citation type="submission" date="2014-04" db="EMBL/GenBank/DDBJ databases">
        <authorList>
            <consortium name="DOE Joint Genome Institute"/>
            <person name="Kuo A."/>
            <person name="Tarkka M."/>
            <person name="Buscot F."/>
            <person name="Kohler A."/>
            <person name="Nagy L.G."/>
            <person name="Floudas D."/>
            <person name="Copeland A."/>
            <person name="Barry K.W."/>
            <person name="Cichocki N."/>
            <person name="Veneault-Fourrey C."/>
            <person name="LaButti K."/>
            <person name="Lindquist E.A."/>
            <person name="Lipzen A."/>
            <person name="Lundell T."/>
            <person name="Morin E."/>
            <person name="Murat C."/>
            <person name="Sun H."/>
            <person name="Tunlid A."/>
            <person name="Henrissat B."/>
            <person name="Grigoriev I.V."/>
            <person name="Hibbett D.S."/>
            <person name="Martin F."/>
            <person name="Nordberg H.P."/>
            <person name="Cantor M.N."/>
            <person name="Hua S.X."/>
        </authorList>
    </citation>
    <scope>NUCLEOTIDE SEQUENCE [LARGE SCALE GENOMIC DNA]</scope>
    <source>
        <strain evidence="8 9">F 1598</strain>
    </source>
</reference>
<feature type="compositionally biased region" description="Polar residues" evidence="5">
    <location>
        <begin position="1"/>
        <end position="12"/>
    </location>
</feature>
<feature type="transmembrane region" description="Helical" evidence="6">
    <location>
        <begin position="330"/>
        <end position="352"/>
    </location>
</feature>
<feature type="domain" description="Major facilitator superfamily (MFS) profile" evidence="7">
    <location>
        <begin position="35"/>
        <end position="522"/>
    </location>
</feature>
<feature type="transmembrane region" description="Helical" evidence="6">
    <location>
        <begin position="131"/>
        <end position="149"/>
    </location>
</feature>
<dbReference type="PANTHER" id="PTHR23501:SF102">
    <property type="entry name" value="DRUG TRANSPORTER, PUTATIVE (AFU_ORTHOLOGUE AFUA_3G08530)-RELATED"/>
    <property type="match status" value="1"/>
</dbReference>
<keyword evidence="4 6" id="KW-0472">Membrane</keyword>
<evidence type="ECO:0000256" key="5">
    <source>
        <dbReference type="SAM" id="MobiDB-lite"/>
    </source>
</evidence>
<feature type="transmembrane region" description="Helical" evidence="6">
    <location>
        <begin position="387"/>
        <end position="412"/>
    </location>
</feature>
<dbReference type="InterPro" id="IPR020846">
    <property type="entry name" value="MFS_dom"/>
</dbReference>
<proteinExistence type="predicted"/>
<dbReference type="InterPro" id="IPR011701">
    <property type="entry name" value="MFS"/>
</dbReference>
<keyword evidence="2 6" id="KW-0812">Transmembrane</keyword>
<feature type="transmembrane region" description="Helical" evidence="6">
    <location>
        <begin position="69"/>
        <end position="91"/>
    </location>
</feature>
<feature type="transmembrane region" description="Helical" evidence="6">
    <location>
        <begin position="188"/>
        <end position="210"/>
    </location>
</feature>
<name>A0A0C3BIT5_PILCF</name>
<protein>
    <recommendedName>
        <fullName evidence="7">Major facilitator superfamily (MFS) profile domain-containing protein</fullName>
    </recommendedName>
</protein>
<dbReference type="Pfam" id="PF07690">
    <property type="entry name" value="MFS_1"/>
    <property type="match status" value="1"/>
</dbReference>
<dbReference type="PROSITE" id="PS50850">
    <property type="entry name" value="MFS"/>
    <property type="match status" value="1"/>
</dbReference>
<dbReference type="GO" id="GO:0005886">
    <property type="term" value="C:plasma membrane"/>
    <property type="evidence" value="ECO:0007669"/>
    <property type="project" value="TreeGrafter"/>
</dbReference>
<dbReference type="HOGENOM" id="CLU_000960_22_0_1"/>
<dbReference type="SUPFAM" id="SSF103473">
    <property type="entry name" value="MFS general substrate transporter"/>
    <property type="match status" value="1"/>
</dbReference>
<dbReference type="Proteomes" id="UP000054166">
    <property type="component" value="Unassembled WGS sequence"/>
</dbReference>
<dbReference type="STRING" id="765440.A0A0C3BIT5"/>
<feature type="transmembrane region" description="Helical" evidence="6">
    <location>
        <begin position="103"/>
        <end position="125"/>
    </location>
</feature>
<organism evidence="8 9">
    <name type="scientific">Piloderma croceum (strain F 1598)</name>
    <dbReference type="NCBI Taxonomy" id="765440"/>
    <lineage>
        <taxon>Eukaryota</taxon>
        <taxon>Fungi</taxon>
        <taxon>Dikarya</taxon>
        <taxon>Basidiomycota</taxon>
        <taxon>Agaricomycotina</taxon>
        <taxon>Agaricomycetes</taxon>
        <taxon>Agaricomycetidae</taxon>
        <taxon>Atheliales</taxon>
        <taxon>Atheliaceae</taxon>
        <taxon>Piloderma</taxon>
    </lineage>
</organism>
<dbReference type="AlphaFoldDB" id="A0A0C3BIT5"/>
<evidence type="ECO:0000313" key="8">
    <source>
        <dbReference type="EMBL" id="KIM86228.1"/>
    </source>
</evidence>
<dbReference type="InParanoid" id="A0A0C3BIT5"/>
<dbReference type="PANTHER" id="PTHR23501">
    <property type="entry name" value="MAJOR FACILITATOR SUPERFAMILY"/>
    <property type="match status" value="1"/>
</dbReference>
<feature type="transmembrane region" description="Helical" evidence="6">
    <location>
        <begin position="156"/>
        <end position="176"/>
    </location>
</feature>
<reference evidence="9" key="2">
    <citation type="submission" date="2015-01" db="EMBL/GenBank/DDBJ databases">
        <title>Evolutionary Origins and Diversification of the Mycorrhizal Mutualists.</title>
        <authorList>
            <consortium name="DOE Joint Genome Institute"/>
            <consortium name="Mycorrhizal Genomics Consortium"/>
            <person name="Kohler A."/>
            <person name="Kuo A."/>
            <person name="Nagy L.G."/>
            <person name="Floudas D."/>
            <person name="Copeland A."/>
            <person name="Barry K.W."/>
            <person name="Cichocki N."/>
            <person name="Veneault-Fourrey C."/>
            <person name="LaButti K."/>
            <person name="Lindquist E.A."/>
            <person name="Lipzen A."/>
            <person name="Lundell T."/>
            <person name="Morin E."/>
            <person name="Murat C."/>
            <person name="Riley R."/>
            <person name="Ohm R."/>
            <person name="Sun H."/>
            <person name="Tunlid A."/>
            <person name="Henrissat B."/>
            <person name="Grigoriev I.V."/>
            <person name="Hibbett D.S."/>
            <person name="Martin F."/>
        </authorList>
    </citation>
    <scope>NUCLEOTIDE SEQUENCE [LARGE SCALE GENOMIC DNA]</scope>
    <source>
        <strain evidence="9">F 1598</strain>
    </source>
</reference>
<evidence type="ECO:0000256" key="3">
    <source>
        <dbReference type="ARBA" id="ARBA00022989"/>
    </source>
</evidence>
<dbReference type="OrthoDB" id="3437016at2759"/>
<dbReference type="GO" id="GO:0022857">
    <property type="term" value="F:transmembrane transporter activity"/>
    <property type="evidence" value="ECO:0007669"/>
    <property type="project" value="InterPro"/>
</dbReference>
<evidence type="ECO:0000256" key="1">
    <source>
        <dbReference type="ARBA" id="ARBA00004141"/>
    </source>
</evidence>
<dbReference type="Gene3D" id="1.20.1250.20">
    <property type="entry name" value="MFS general substrate transporter like domains"/>
    <property type="match status" value="1"/>
</dbReference>
<evidence type="ECO:0000313" key="9">
    <source>
        <dbReference type="Proteomes" id="UP000054166"/>
    </source>
</evidence>
<comment type="subcellular location">
    <subcellularLocation>
        <location evidence="1">Membrane</location>
        <topology evidence="1">Multi-pass membrane protein</topology>
    </subcellularLocation>
</comment>
<dbReference type="EMBL" id="KN832982">
    <property type="protein sequence ID" value="KIM86228.1"/>
    <property type="molecule type" value="Genomic_DNA"/>
</dbReference>
<feature type="transmembrane region" description="Helical" evidence="6">
    <location>
        <begin position="32"/>
        <end position="57"/>
    </location>
</feature>
<evidence type="ECO:0000256" key="6">
    <source>
        <dbReference type="SAM" id="Phobius"/>
    </source>
</evidence>
<accession>A0A0C3BIT5</accession>
<gene>
    <name evidence="8" type="ORF">PILCRDRAFT_65068</name>
</gene>
<dbReference type="InterPro" id="IPR036259">
    <property type="entry name" value="MFS_trans_sf"/>
</dbReference>